<reference evidence="2" key="1">
    <citation type="submission" date="2016-10" db="EMBL/GenBank/DDBJ databases">
        <authorList>
            <person name="Varghese N."/>
            <person name="Submissions S."/>
        </authorList>
    </citation>
    <scope>NUCLEOTIDE SEQUENCE [LARGE SCALE GENOMIC DNA]</scope>
    <source>
        <strain evidence="2">DSM 25575</strain>
    </source>
</reference>
<dbReference type="Proteomes" id="UP000198769">
    <property type="component" value="Unassembled WGS sequence"/>
</dbReference>
<evidence type="ECO:0000313" key="2">
    <source>
        <dbReference type="Proteomes" id="UP000198769"/>
    </source>
</evidence>
<accession>A0A1I4WM20</accession>
<name>A0A1I4WM20_CHROL</name>
<gene>
    <name evidence="1" type="ORF">SAMN05421594_1348</name>
</gene>
<protein>
    <submittedName>
        <fullName evidence="1">Uncharacterized protein</fullName>
    </submittedName>
</protein>
<dbReference type="AlphaFoldDB" id="A0A1I4WM20"/>
<keyword evidence="2" id="KW-1185">Reference proteome</keyword>
<evidence type="ECO:0000313" key="1">
    <source>
        <dbReference type="EMBL" id="SFN14555.1"/>
    </source>
</evidence>
<proteinExistence type="predicted"/>
<sequence>MIFEGIFFILTKNSVSSVPSVGNISNAKFYYKHKDFKVAKRESTLLIR</sequence>
<organism evidence="1 2">
    <name type="scientific">Chryseobacterium oleae</name>
    <dbReference type="NCBI Taxonomy" id="491207"/>
    <lineage>
        <taxon>Bacteria</taxon>
        <taxon>Pseudomonadati</taxon>
        <taxon>Bacteroidota</taxon>
        <taxon>Flavobacteriia</taxon>
        <taxon>Flavobacteriales</taxon>
        <taxon>Weeksellaceae</taxon>
        <taxon>Chryseobacterium group</taxon>
        <taxon>Chryseobacterium</taxon>
    </lineage>
</organism>
<dbReference type="EMBL" id="FOVD01000001">
    <property type="protein sequence ID" value="SFN14555.1"/>
    <property type="molecule type" value="Genomic_DNA"/>
</dbReference>